<dbReference type="Proteomes" id="UP000270296">
    <property type="component" value="Unassembled WGS sequence"/>
</dbReference>
<reference evidence="7" key="1">
    <citation type="submission" date="2016-06" db="UniProtKB">
        <authorList>
            <consortium name="WormBaseParasite"/>
        </authorList>
    </citation>
    <scope>IDENTIFICATION</scope>
</reference>
<dbReference type="Pfam" id="PF10516">
    <property type="entry name" value="SHNi-TPR"/>
    <property type="match status" value="1"/>
</dbReference>
<sequence>MVLTDNEESNGNPLCTEEIQEKGANGNSSSGIMAEEAKELFLQGKRNLLCGNIDEAVECLGACCVNFTELYGEFDVRCAEPLLTYGRALLEASRREPCLKEEAVINGDHNNVAVADSVDPQENVPQGPETVQNDSDKEENALERTTVDKPNEDTKVDGPVTVEPEKVEGDDIPTADVLEDNKTVKVCDLDNAADEVIVSHNESDDDTCESNDESELDENSSDAAAEVPDLQLAWEMVDLARIIWEKEMNDDGKLMAAECRLVLAEISMESDNHEEALKELNGCLSVQKTLLPSCDRRIAHCYYQIGLANMLGKKYSDAHEAFSQTLNTLKMKRDELQQKDSTNGSDANAVEIADLDSVIKDVAQCMQDALESSENPAPSSLKLEDENEIKITSKDNTDSPMIHDISHLVRKSLKEDKVQCLLVSLARKAKMIFRLVAVKGNYEFDGVIPELLHPSFKQPQYLAEFEKQRWNPDEDWTELRREVSHLVKIAYPFLDKSADTCSH</sequence>
<dbReference type="InterPro" id="IPR011990">
    <property type="entry name" value="TPR-like_helical_dom_sf"/>
</dbReference>
<proteinExistence type="predicted"/>
<evidence type="ECO:0000313" key="7">
    <source>
        <dbReference type="WBParaSite" id="SBAD_0000569401-mRNA-1"/>
    </source>
</evidence>
<evidence type="ECO:0000313" key="6">
    <source>
        <dbReference type="Proteomes" id="UP000270296"/>
    </source>
</evidence>
<evidence type="ECO:0000313" key="5">
    <source>
        <dbReference type="EMBL" id="VDP07333.1"/>
    </source>
</evidence>
<dbReference type="WBParaSite" id="SBAD_0000569401-mRNA-1">
    <property type="protein sequence ID" value="SBAD_0000569401-mRNA-1"/>
    <property type="gene ID" value="SBAD_0000569401"/>
</dbReference>
<gene>
    <name evidence="5" type="ORF">SBAD_LOCUS5472</name>
</gene>
<keyword evidence="6" id="KW-1185">Reference proteome</keyword>
<dbReference type="GO" id="GO:0006335">
    <property type="term" value="P:DNA replication-dependent chromatin assembly"/>
    <property type="evidence" value="ECO:0007669"/>
    <property type="project" value="TreeGrafter"/>
</dbReference>
<dbReference type="InterPro" id="IPR019544">
    <property type="entry name" value="Tetratricopeptide_SHNi-TPR_dom"/>
</dbReference>
<dbReference type="GO" id="GO:0005654">
    <property type="term" value="C:nucleoplasm"/>
    <property type="evidence" value="ECO:0007669"/>
    <property type="project" value="TreeGrafter"/>
</dbReference>
<dbReference type="Gene3D" id="1.25.40.10">
    <property type="entry name" value="Tetratricopeptide repeat domain"/>
    <property type="match status" value="1"/>
</dbReference>
<dbReference type="EMBL" id="UZAM01009018">
    <property type="protein sequence ID" value="VDP07333.1"/>
    <property type="molecule type" value="Genomic_DNA"/>
</dbReference>
<feature type="region of interest" description="Disordered" evidence="3">
    <location>
        <begin position="118"/>
        <end position="173"/>
    </location>
</feature>
<feature type="compositionally biased region" description="Basic and acidic residues" evidence="3">
    <location>
        <begin position="134"/>
        <end position="156"/>
    </location>
</feature>
<feature type="region of interest" description="Disordered" evidence="3">
    <location>
        <begin position="199"/>
        <end position="225"/>
    </location>
</feature>
<evidence type="ECO:0000256" key="3">
    <source>
        <dbReference type="SAM" id="MobiDB-lite"/>
    </source>
</evidence>
<organism evidence="7">
    <name type="scientific">Soboliphyme baturini</name>
    <dbReference type="NCBI Taxonomy" id="241478"/>
    <lineage>
        <taxon>Eukaryota</taxon>
        <taxon>Metazoa</taxon>
        <taxon>Ecdysozoa</taxon>
        <taxon>Nematoda</taxon>
        <taxon>Enoplea</taxon>
        <taxon>Dorylaimia</taxon>
        <taxon>Dioctophymatida</taxon>
        <taxon>Dioctophymatoidea</taxon>
        <taxon>Soboliphymatidae</taxon>
        <taxon>Soboliphyme</taxon>
    </lineage>
</organism>
<keyword evidence="1" id="KW-0677">Repeat</keyword>
<dbReference type="InterPro" id="IPR051730">
    <property type="entry name" value="NASP-like"/>
</dbReference>
<reference evidence="5 6" key="2">
    <citation type="submission" date="2018-11" db="EMBL/GenBank/DDBJ databases">
        <authorList>
            <consortium name="Pathogen Informatics"/>
        </authorList>
    </citation>
    <scope>NUCLEOTIDE SEQUENCE [LARGE SCALE GENOMIC DNA]</scope>
</reference>
<name>A0A183IPC5_9BILA</name>
<dbReference type="PANTHER" id="PTHR15081">
    <property type="entry name" value="NUCLEAR AUTOANTIGENIC SPERM PROTEIN NASP -RELATED"/>
    <property type="match status" value="1"/>
</dbReference>
<dbReference type="OrthoDB" id="5587616at2759"/>
<dbReference type="AlphaFoldDB" id="A0A183IPC5"/>
<dbReference type="GO" id="GO:0034080">
    <property type="term" value="P:CENP-A containing chromatin assembly"/>
    <property type="evidence" value="ECO:0007669"/>
    <property type="project" value="TreeGrafter"/>
</dbReference>
<keyword evidence="2" id="KW-0802">TPR repeat</keyword>
<evidence type="ECO:0000256" key="2">
    <source>
        <dbReference type="ARBA" id="ARBA00022803"/>
    </source>
</evidence>
<accession>A0A183IPC5</accession>
<dbReference type="PANTHER" id="PTHR15081:SF1">
    <property type="entry name" value="NUCLEAR AUTOANTIGENIC SPERM PROTEIN"/>
    <property type="match status" value="1"/>
</dbReference>
<protein>
    <submittedName>
        <fullName evidence="7">SHNi-TPR domain-containing protein</fullName>
    </submittedName>
</protein>
<feature type="compositionally biased region" description="Acidic residues" evidence="3">
    <location>
        <begin position="203"/>
        <end position="220"/>
    </location>
</feature>
<evidence type="ECO:0000259" key="4">
    <source>
        <dbReference type="Pfam" id="PF10516"/>
    </source>
</evidence>
<feature type="domain" description="Tetratricopeptide SHNi-TPR" evidence="4">
    <location>
        <begin position="257"/>
        <end position="292"/>
    </location>
</feature>
<evidence type="ECO:0000256" key="1">
    <source>
        <dbReference type="ARBA" id="ARBA00022737"/>
    </source>
</evidence>
<dbReference type="SUPFAM" id="SSF48452">
    <property type="entry name" value="TPR-like"/>
    <property type="match status" value="1"/>
</dbReference>
<dbReference type="GO" id="GO:0042393">
    <property type="term" value="F:histone binding"/>
    <property type="evidence" value="ECO:0007669"/>
    <property type="project" value="TreeGrafter"/>
</dbReference>